<dbReference type="PANTHER" id="PTHR11138:SF5">
    <property type="entry name" value="METHIONYL-TRNA FORMYLTRANSFERASE, MITOCHONDRIAL"/>
    <property type="match status" value="1"/>
</dbReference>
<evidence type="ECO:0000313" key="4">
    <source>
        <dbReference type="Proteomes" id="UP000264217"/>
    </source>
</evidence>
<dbReference type="Pfam" id="PF00551">
    <property type="entry name" value="Formyl_trans_N"/>
    <property type="match status" value="1"/>
</dbReference>
<dbReference type="InterPro" id="IPR036477">
    <property type="entry name" value="Formyl_transf_N_sf"/>
</dbReference>
<dbReference type="RefSeq" id="WP_117393229.1">
    <property type="nucleotide sequence ID" value="NZ_QWDC01000003.1"/>
</dbReference>
<proteinExistence type="predicted"/>
<dbReference type="InterPro" id="IPR005793">
    <property type="entry name" value="Formyl_trans_C"/>
</dbReference>
<dbReference type="Pfam" id="PF02911">
    <property type="entry name" value="Formyl_trans_C"/>
    <property type="match status" value="1"/>
</dbReference>
<dbReference type="SUPFAM" id="SSF53328">
    <property type="entry name" value="Formyltransferase"/>
    <property type="match status" value="1"/>
</dbReference>
<name>A0A372NQZ6_9SPHI</name>
<accession>A0A372NQZ6</accession>
<dbReference type="InterPro" id="IPR002376">
    <property type="entry name" value="Formyl_transf_N"/>
</dbReference>
<evidence type="ECO:0000259" key="2">
    <source>
        <dbReference type="Pfam" id="PF02911"/>
    </source>
</evidence>
<dbReference type="InterPro" id="IPR011034">
    <property type="entry name" value="Formyl_transferase-like_C_sf"/>
</dbReference>
<dbReference type="GO" id="GO:0005829">
    <property type="term" value="C:cytosol"/>
    <property type="evidence" value="ECO:0007669"/>
    <property type="project" value="TreeGrafter"/>
</dbReference>
<dbReference type="AlphaFoldDB" id="A0A372NQZ6"/>
<dbReference type="PANTHER" id="PTHR11138">
    <property type="entry name" value="METHIONYL-TRNA FORMYLTRANSFERASE"/>
    <property type="match status" value="1"/>
</dbReference>
<dbReference type="GO" id="GO:0004479">
    <property type="term" value="F:methionyl-tRNA formyltransferase activity"/>
    <property type="evidence" value="ECO:0007669"/>
    <property type="project" value="TreeGrafter"/>
</dbReference>
<gene>
    <name evidence="3" type="ORF">D0C36_18970</name>
</gene>
<feature type="domain" description="Formyl transferase N-terminal" evidence="1">
    <location>
        <begin position="60"/>
        <end position="170"/>
    </location>
</feature>
<feature type="domain" description="Formyl transferase C-terminal" evidence="2">
    <location>
        <begin position="203"/>
        <end position="276"/>
    </location>
</feature>
<dbReference type="SUPFAM" id="SSF50486">
    <property type="entry name" value="FMT C-terminal domain-like"/>
    <property type="match status" value="1"/>
</dbReference>
<evidence type="ECO:0000313" key="3">
    <source>
        <dbReference type="EMBL" id="RFZ91027.1"/>
    </source>
</evidence>
<dbReference type="Proteomes" id="UP000264217">
    <property type="component" value="Unassembled WGS sequence"/>
</dbReference>
<sequence>MKIGIVSNSKICTPLLLNLSRIKAGVMLYYSPSVNADISVAEMAGFCRMQGISFYAETDKKELYQWQQVNEPDIIFITGYSNKIAVDELGGVSKGVYNIHFGALPQYRGPSPVFWQLRNGEPNIGITVHQLTDKFDSGPVAWTGSVRNEAYSTYSFINQQLSELQVNGVFEILNKLSAKQPISLLSQDENIACYYGKPQLANVFVNWETMDAGEIINMVKACVPWNNGAIAFINGIEFKILDAETAEKVTAAPSTINTDNNKFNVACKNNTSLSINFFKINDTSIPARHAGFYGFKTGQQFTSKI</sequence>
<dbReference type="Gene3D" id="3.40.50.12230">
    <property type="match status" value="1"/>
</dbReference>
<keyword evidence="4" id="KW-1185">Reference proteome</keyword>
<dbReference type="EMBL" id="QWDC01000003">
    <property type="protein sequence ID" value="RFZ91027.1"/>
    <property type="molecule type" value="Genomic_DNA"/>
</dbReference>
<evidence type="ECO:0000259" key="1">
    <source>
        <dbReference type="Pfam" id="PF00551"/>
    </source>
</evidence>
<organism evidence="3 4">
    <name type="scientific">Mucilaginibacter conchicola</name>
    <dbReference type="NCBI Taxonomy" id="2303333"/>
    <lineage>
        <taxon>Bacteria</taxon>
        <taxon>Pseudomonadati</taxon>
        <taxon>Bacteroidota</taxon>
        <taxon>Sphingobacteriia</taxon>
        <taxon>Sphingobacteriales</taxon>
        <taxon>Sphingobacteriaceae</taxon>
        <taxon>Mucilaginibacter</taxon>
    </lineage>
</organism>
<protein>
    <submittedName>
        <fullName evidence="3">Uncharacterized protein</fullName>
    </submittedName>
</protein>
<reference evidence="3 4" key="1">
    <citation type="submission" date="2018-08" db="EMBL/GenBank/DDBJ databases">
        <title>Mucilaginibacter sp. MYSH2.</title>
        <authorList>
            <person name="Seo T."/>
        </authorList>
    </citation>
    <scope>NUCLEOTIDE SEQUENCE [LARGE SCALE GENOMIC DNA]</scope>
    <source>
        <strain evidence="3 4">MYSH2</strain>
    </source>
</reference>
<dbReference type="OrthoDB" id="1092294at2"/>
<comment type="caution">
    <text evidence="3">The sequence shown here is derived from an EMBL/GenBank/DDBJ whole genome shotgun (WGS) entry which is preliminary data.</text>
</comment>